<comment type="caution">
    <text evidence="2">The sequence shown here is derived from an EMBL/GenBank/DDBJ whole genome shotgun (WGS) entry which is preliminary data.</text>
</comment>
<dbReference type="PROSITE" id="PS51257">
    <property type="entry name" value="PROKAR_LIPOPROTEIN"/>
    <property type="match status" value="1"/>
</dbReference>
<evidence type="ECO:0000313" key="2">
    <source>
        <dbReference type="EMBL" id="TYK34822.1"/>
    </source>
</evidence>
<dbReference type="Proteomes" id="UP000324383">
    <property type="component" value="Unassembled WGS sequence"/>
</dbReference>
<dbReference type="AlphaFoldDB" id="A0A5D3FQ13"/>
<dbReference type="EMBL" id="VKLW01000005">
    <property type="protein sequence ID" value="TYK34822.1"/>
    <property type="molecule type" value="Genomic_DNA"/>
</dbReference>
<organism evidence="2 3">
    <name type="scientific">Bacteroides pyogenes</name>
    <dbReference type="NCBI Taxonomy" id="310300"/>
    <lineage>
        <taxon>Bacteria</taxon>
        <taxon>Pseudomonadati</taxon>
        <taxon>Bacteroidota</taxon>
        <taxon>Bacteroidia</taxon>
        <taxon>Bacteroidales</taxon>
        <taxon>Bacteroidaceae</taxon>
        <taxon>Bacteroides</taxon>
    </lineage>
</organism>
<proteinExistence type="predicted"/>
<name>A0A5D3FQ13_9BACE</name>
<evidence type="ECO:0000313" key="3">
    <source>
        <dbReference type="Proteomes" id="UP000324383"/>
    </source>
</evidence>
<evidence type="ECO:0008006" key="4">
    <source>
        <dbReference type="Google" id="ProtNLM"/>
    </source>
</evidence>
<protein>
    <recommendedName>
        <fullName evidence="4">Cell surface protein</fullName>
    </recommendedName>
</protein>
<keyword evidence="1" id="KW-0732">Signal</keyword>
<gene>
    <name evidence="2" type="ORF">FNJ60_03405</name>
</gene>
<reference evidence="2 3" key="1">
    <citation type="submission" date="2019-07" db="EMBL/GenBank/DDBJ databases">
        <title>Draft Genome Sequences of Bacteroides pyogenes Strains Isolated from the Uterus Holstein Dairy Cows with Metritis.</title>
        <authorList>
            <person name="Cunha F."/>
            <person name="Galvao K.N."/>
            <person name="Jeon S.J."/>
            <person name="Jeong K.C."/>
        </authorList>
    </citation>
    <scope>NUCLEOTIDE SEQUENCE [LARGE SCALE GENOMIC DNA]</scope>
    <source>
        <strain evidence="2 3">KG-31</strain>
    </source>
</reference>
<evidence type="ECO:0000256" key="1">
    <source>
        <dbReference type="SAM" id="SignalP"/>
    </source>
</evidence>
<feature type="chain" id="PRO_5030116497" description="Cell surface protein" evidence="1">
    <location>
        <begin position="22"/>
        <end position="516"/>
    </location>
</feature>
<accession>A0A5D3FQ13</accession>
<keyword evidence="3" id="KW-1185">Reference proteome</keyword>
<dbReference type="RefSeq" id="WP_148730252.1">
    <property type="nucleotide sequence ID" value="NZ_VKLW01000005.1"/>
</dbReference>
<sequence>MKTIHKILFSTGCIAAMLLFATGCTEKADLPEPAPILSGLEPEYFLTVNDKLTLSPKVGNRIDSIVWWIDGQRVANALTYTFDRTAQTGTYRMLVRAYNEDNITQQAFSITIEDLSFRGFVNTVIPLEISKKFEGKDPAKIVWEVMEPQTTHYRIALSETGTPLFCAIKPGLYKIKAAIDDLSDVISIRVLFSERMQTPYISKVFHYLPAPGQFVNKLPKYEDGDTQEVMNLKAEALIAGEKNELVTLGGWGGYIVFGFDHTIVNVAGKRDFRILGNAFGANANPRPDPPFGGSCEPGIIMVAYDKNKNGKPDEDEWYEIRGSGNMTAEGEPWYQIAKDKGQDVATYRNYEMTYFRPTSETPQEAGEIDNPGSFTTIKEYIRWKDNQGKEGYKIKNVYHDQSYYPGWIKDDQITYKGIRIADNGISEKEDGSYYVLYAYRYGYVDNFPNLDARSAIDIDWAVDKNGNKVHLPGIDFVKVYNGVDKENGWLGEASTEVAGGQDLHMLGEDVDTIEGI</sequence>
<feature type="signal peptide" evidence="1">
    <location>
        <begin position="1"/>
        <end position="21"/>
    </location>
</feature>